<dbReference type="AlphaFoldDB" id="A0A8X6UZ49"/>
<organism evidence="1 2">
    <name type="scientific">Trichonephila clavipes</name>
    <name type="common">Golden silk orbweaver</name>
    <name type="synonym">Nephila clavipes</name>
    <dbReference type="NCBI Taxonomy" id="2585209"/>
    <lineage>
        <taxon>Eukaryota</taxon>
        <taxon>Metazoa</taxon>
        <taxon>Ecdysozoa</taxon>
        <taxon>Arthropoda</taxon>
        <taxon>Chelicerata</taxon>
        <taxon>Arachnida</taxon>
        <taxon>Araneae</taxon>
        <taxon>Araneomorphae</taxon>
        <taxon>Entelegynae</taxon>
        <taxon>Araneoidea</taxon>
        <taxon>Nephilidae</taxon>
        <taxon>Trichonephila</taxon>
    </lineage>
</organism>
<proteinExistence type="predicted"/>
<comment type="caution">
    <text evidence="1">The sequence shown here is derived from an EMBL/GenBank/DDBJ whole genome shotgun (WGS) entry which is preliminary data.</text>
</comment>
<dbReference type="Proteomes" id="UP000887159">
    <property type="component" value="Unassembled WGS sequence"/>
</dbReference>
<evidence type="ECO:0000313" key="1">
    <source>
        <dbReference type="EMBL" id="GFX89357.1"/>
    </source>
</evidence>
<accession>A0A8X6UZ49</accession>
<name>A0A8X6UZ49_TRICX</name>
<protein>
    <submittedName>
        <fullName evidence="1">Uncharacterized protein</fullName>
    </submittedName>
</protein>
<evidence type="ECO:0000313" key="2">
    <source>
        <dbReference type="Proteomes" id="UP000887159"/>
    </source>
</evidence>
<keyword evidence="2" id="KW-1185">Reference proteome</keyword>
<reference evidence="1" key="1">
    <citation type="submission" date="2020-08" db="EMBL/GenBank/DDBJ databases">
        <title>Multicomponent nature underlies the extraordinary mechanical properties of spider dragline silk.</title>
        <authorList>
            <person name="Kono N."/>
            <person name="Nakamura H."/>
            <person name="Mori M."/>
            <person name="Yoshida Y."/>
            <person name="Ohtoshi R."/>
            <person name="Malay A.D."/>
            <person name="Moran D.A.P."/>
            <person name="Tomita M."/>
            <person name="Numata K."/>
            <person name="Arakawa K."/>
        </authorList>
    </citation>
    <scope>NUCLEOTIDE SEQUENCE</scope>
</reference>
<dbReference type="EMBL" id="BMAU01021070">
    <property type="protein sequence ID" value="GFX89357.1"/>
    <property type="molecule type" value="Genomic_DNA"/>
</dbReference>
<sequence length="129" mass="14999">MKNSFRFPDRNKGWLPLACEVFPKGLQKCGMKPPPLISHTMICMFYLPRARIDVVPNPPTVRFIDLNQILRGWAPPSYDWDDPKGNEAPTEIRKSRLDRWSLVELQPLPLITQPFNSHQISPKKQYCLL</sequence>
<gene>
    <name evidence="1" type="ORF">TNCV_2201991</name>
</gene>